<dbReference type="InterPro" id="IPR021725">
    <property type="entry name" value="Cdd1"/>
</dbReference>
<dbReference type="EMBL" id="BAAAQX010000040">
    <property type="protein sequence ID" value="GAA2214342.1"/>
    <property type="molecule type" value="Genomic_DNA"/>
</dbReference>
<evidence type="ECO:0000313" key="2">
    <source>
        <dbReference type="Proteomes" id="UP001499843"/>
    </source>
</evidence>
<accession>A0ABN3CXV6</accession>
<dbReference type="Gene3D" id="1.10.150.20">
    <property type="entry name" value="5' to 3' exonuclease, C-terminal subdomain"/>
    <property type="match status" value="1"/>
</dbReference>
<evidence type="ECO:0008006" key="3">
    <source>
        <dbReference type="Google" id="ProtNLM"/>
    </source>
</evidence>
<name>A0ABN3CXV6_9ACTN</name>
<gene>
    <name evidence="1" type="ORF">GCM10009850_098070</name>
</gene>
<protein>
    <recommendedName>
        <fullName evidence="3">Mitomycin resistance protein</fullName>
    </recommendedName>
</protein>
<evidence type="ECO:0000313" key="1">
    <source>
        <dbReference type="EMBL" id="GAA2214342.1"/>
    </source>
</evidence>
<keyword evidence="2" id="KW-1185">Reference proteome</keyword>
<dbReference type="Proteomes" id="UP001499843">
    <property type="component" value="Unassembled WGS sequence"/>
</dbReference>
<proteinExistence type="predicted"/>
<dbReference type="Pfam" id="PF11731">
    <property type="entry name" value="Cdd1"/>
    <property type="match status" value="1"/>
</dbReference>
<sequence length="92" mass="10321">METSLSNLTDLLNVGRAVAARFERLGITRVDQLAGQDPLDLYERMSAARGEPEDPCLLDTLMSAVRQAEGEPALPWWHYTPERKRLLAARQA</sequence>
<organism evidence="1 2">
    <name type="scientific">Nonomuraea monospora</name>
    <dbReference type="NCBI Taxonomy" id="568818"/>
    <lineage>
        <taxon>Bacteria</taxon>
        <taxon>Bacillati</taxon>
        <taxon>Actinomycetota</taxon>
        <taxon>Actinomycetes</taxon>
        <taxon>Streptosporangiales</taxon>
        <taxon>Streptosporangiaceae</taxon>
        <taxon>Nonomuraea</taxon>
    </lineage>
</organism>
<dbReference type="RefSeq" id="WP_344491690.1">
    <property type="nucleotide sequence ID" value="NZ_BAAAQX010000040.1"/>
</dbReference>
<comment type="caution">
    <text evidence="1">The sequence shown here is derived from an EMBL/GenBank/DDBJ whole genome shotgun (WGS) entry which is preliminary data.</text>
</comment>
<reference evidence="1 2" key="1">
    <citation type="journal article" date="2019" name="Int. J. Syst. Evol. Microbiol.">
        <title>The Global Catalogue of Microorganisms (GCM) 10K type strain sequencing project: providing services to taxonomists for standard genome sequencing and annotation.</title>
        <authorList>
            <consortium name="The Broad Institute Genomics Platform"/>
            <consortium name="The Broad Institute Genome Sequencing Center for Infectious Disease"/>
            <person name="Wu L."/>
            <person name="Ma J."/>
        </authorList>
    </citation>
    <scope>NUCLEOTIDE SEQUENCE [LARGE SCALE GENOMIC DNA]</scope>
    <source>
        <strain evidence="1 2">JCM 16114</strain>
    </source>
</reference>